<evidence type="ECO:0000256" key="4">
    <source>
        <dbReference type="ARBA" id="ARBA00022806"/>
    </source>
</evidence>
<dbReference type="CDD" id="cd17992">
    <property type="entry name" value="DEXHc_RecG"/>
    <property type="match status" value="1"/>
</dbReference>
<dbReference type="InterPro" id="IPR012340">
    <property type="entry name" value="NA-bd_OB-fold"/>
</dbReference>
<protein>
    <submittedName>
        <fullName evidence="10">ATP-dependent DNA helicase RecG</fullName>
        <ecNumber evidence="10">3.6.4.12</ecNumber>
    </submittedName>
</protein>
<name>A0A9X3Z759_9PROT</name>
<dbReference type="PROSITE" id="PS51194">
    <property type="entry name" value="HELICASE_CTER"/>
    <property type="match status" value="1"/>
</dbReference>
<sequence length="695" mass="75717">MRPEILFPLFRAVTALKGIGGRTSAHLARIGIVRVSDLLWHLPVGLVDRSYEPEIAMAENGSVATLTVFITGHSPSTPNSKKPYRVQATDNSGDLDLVFFKGQRDYLMEMLPPGTTRIVSGKVEWFNGRLQMSHPDYILAPDHRDRLPLIEPVYGLTAGLTSRSLGRAVDMVLADLPELPEWHDPDSLARQQWPAWGAALIRLHHPEDKGDLSIDSPSRTRLAYDELLANQLALALVRERMRRRKGQSVKGDGRLQARVRAVLPFPLTGAQERAIVDVIADMADPAAMLRLLQGDVGSGKTLVALFAMLAAVEAGGQAAILAPTEILARQHLESLKSYCEAAGVTIGLLTGRDKGKARERILADLAAGNIQILVGTHALFEHDVLFQNLLLAVIDEQHRFGVHQRLKLAGKGQGPVDMLVMTATPIPRTLALTAYGDMDVSKLDEKPPGRQPIDTRTVSAQRFEDVVAGVGRAVGQGQQVYWVCPLVEESETIDLAAATERKADLEQRLGLPVGLIHGRMKGPDKDAAMAAFAAGETRLLVATTVIEVGVNVPNATIMVIEHSERFGLAQLHQLRGRVGRGTGKSSCILIYSGPLGETSKARLAIMRETEDGFRIAEEDMRLRGAGELLGTQQSGLPEFRLADLAHHGDLLAMARDDARAVIEADPELKSPRGQALRVLLYLFERDAAIRYLQSG</sequence>
<dbReference type="InterPro" id="IPR047112">
    <property type="entry name" value="RecG/Mfd"/>
</dbReference>
<keyword evidence="2" id="KW-0227">DNA damage</keyword>
<keyword evidence="3 10" id="KW-0378">Hydrolase</keyword>
<dbReference type="InterPro" id="IPR011545">
    <property type="entry name" value="DEAD/DEAH_box_helicase_dom"/>
</dbReference>
<evidence type="ECO:0000256" key="7">
    <source>
        <dbReference type="ARBA" id="ARBA00023204"/>
    </source>
</evidence>
<evidence type="ECO:0000313" key="11">
    <source>
        <dbReference type="Proteomes" id="UP001141619"/>
    </source>
</evidence>
<dbReference type="AlphaFoldDB" id="A0A9X3Z759"/>
<evidence type="ECO:0000259" key="8">
    <source>
        <dbReference type="PROSITE" id="PS51192"/>
    </source>
</evidence>
<dbReference type="Pfam" id="PF00270">
    <property type="entry name" value="DEAD"/>
    <property type="match status" value="1"/>
</dbReference>
<evidence type="ECO:0000256" key="3">
    <source>
        <dbReference type="ARBA" id="ARBA00022801"/>
    </source>
</evidence>
<dbReference type="InterPro" id="IPR014001">
    <property type="entry name" value="Helicase_ATP-bd"/>
</dbReference>
<dbReference type="SUPFAM" id="SSF52540">
    <property type="entry name" value="P-loop containing nucleoside triphosphate hydrolases"/>
    <property type="match status" value="2"/>
</dbReference>
<dbReference type="InterPro" id="IPR001650">
    <property type="entry name" value="Helicase_C-like"/>
</dbReference>
<feature type="domain" description="Helicase ATP-binding" evidence="8">
    <location>
        <begin position="281"/>
        <end position="443"/>
    </location>
</feature>
<dbReference type="GO" id="GO:0016787">
    <property type="term" value="F:hydrolase activity"/>
    <property type="evidence" value="ECO:0007669"/>
    <property type="project" value="UniProtKB-KW"/>
</dbReference>
<evidence type="ECO:0000256" key="5">
    <source>
        <dbReference type="ARBA" id="ARBA00022840"/>
    </source>
</evidence>
<reference evidence="10" key="1">
    <citation type="submission" date="2022-08" db="EMBL/GenBank/DDBJ databases">
        <authorList>
            <person name="Vandamme P."/>
            <person name="Hettiarachchi A."/>
            <person name="Peeters C."/>
            <person name="Cnockaert M."/>
            <person name="Carlier A."/>
        </authorList>
    </citation>
    <scope>NUCLEOTIDE SEQUENCE</scope>
    <source>
        <strain evidence="10">LMG 31809</strain>
    </source>
</reference>
<dbReference type="PANTHER" id="PTHR47964">
    <property type="entry name" value="ATP-DEPENDENT DNA HELICASE HOMOLOG RECG, CHLOROPLASTIC"/>
    <property type="match status" value="1"/>
</dbReference>
<dbReference type="SUPFAM" id="SSF50249">
    <property type="entry name" value="Nucleic acid-binding proteins"/>
    <property type="match status" value="1"/>
</dbReference>
<evidence type="ECO:0000256" key="1">
    <source>
        <dbReference type="ARBA" id="ARBA00022741"/>
    </source>
</evidence>
<comment type="caution">
    <text evidence="10">The sequence shown here is derived from an EMBL/GenBank/DDBJ whole genome shotgun (WGS) entry which is preliminary data.</text>
</comment>
<dbReference type="GO" id="GO:0003678">
    <property type="term" value="F:DNA helicase activity"/>
    <property type="evidence" value="ECO:0007669"/>
    <property type="project" value="UniProtKB-EC"/>
</dbReference>
<dbReference type="Pfam" id="PF19833">
    <property type="entry name" value="RecG_dom3_C"/>
    <property type="match status" value="1"/>
</dbReference>
<accession>A0A9X3Z759</accession>
<evidence type="ECO:0000256" key="6">
    <source>
        <dbReference type="ARBA" id="ARBA00023125"/>
    </source>
</evidence>
<keyword evidence="11" id="KW-1185">Reference proteome</keyword>
<dbReference type="InterPro" id="IPR045562">
    <property type="entry name" value="RecG_dom3_C"/>
</dbReference>
<evidence type="ECO:0000256" key="2">
    <source>
        <dbReference type="ARBA" id="ARBA00022763"/>
    </source>
</evidence>
<dbReference type="EC" id="3.6.4.12" evidence="10"/>
<dbReference type="Gene3D" id="2.40.50.140">
    <property type="entry name" value="Nucleic acid-binding proteins"/>
    <property type="match status" value="1"/>
</dbReference>
<dbReference type="PROSITE" id="PS51192">
    <property type="entry name" value="HELICASE_ATP_BIND_1"/>
    <property type="match status" value="1"/>
</dbReference>
<reference evidence="10" key="2">
    <citation type="journal article" date="2023" name="Syst. Appl. Microbiol.">
        <title>Govania unica gen. nov., sp. nov., a rare biosphere bacterium that represents a novel family in the class Alphaproteobacteria.</title>
        <authorList>
            <person name="Vandamme P."/>
            <person name="Peeters C."/>
            <person name="Hettiarachchi A."/>
            <person name="Cnockaert M."/>
            <person name="Carlier A."/>
        </authorList>
    </citation>
    <scope>NUCLEOTIDE SEQUENCE</scope>
    <source>
        <strain evidence="10">LMG 31809</strain>
    </source>
</reference>
<evidence type="ECO:0000259" key="9">
    <source>
        <dbReference type="PROSITE" id="PS51194"/>
    </source>
</evidence>
<dbReference type="Pfam" id="PF01336">
    <property type="entry name" value="tRNA_anti-codon"/>
    <property type="match status" value="1"/>
</dbReference>
<dbReference type="RefSeq" id="WP_274943339.1">
    <property type="nucleotide sequence ID" value="NZ_JANWOI010000002.1"/>
</dbReference>
<proteinExistence type="predicted"/>
<dbReference type="SMART" id="SM00487">
    <property type="entry name" value="DEXDc"/>
    <property type="match status" value="1"/>
</dbReference>
<dbReference type="SMART" id="SM00490">
    <property type="entry name" value="HELICc"/>
    <property type="match status" value="1"/>
</dbReference>
<dbReference type="InterPro" id="IPR027417">
    <property type="entry name" value="P-loop_NTPase"/>
</dbReference>
<dbReference type="Pfam" id="PF00271">
    <property type="entry name" value="Helicase_C"/>
    <property type="match status" value="1"/>
</dbReference>
<dbReference type="GO" id="GO:0003677">
    <property type="term" value="F:DNA binding"/>
    <property type="evidence" value="ECO:0007669"/>
    <property type="project" value="UniProtKB-KW"/>
</dbReference>
<dbReference type="Proteomes" id="UP001141619">
    <property type="component" value="Unassembled WGS sequence"/>
</dbReference>
<dbReference type="InterPro" id="IPR004365">
    <property type="entry name" value="NA-bd_OB_tRNA"/>
</dbReference>
<dbReference type="GO" id="GO:0006281">
    <property type="term" value="P:DNA repair"/>
    <property type="evidence" value="ECO:0007669"/>
    <property type="project" value="UniProtKB-KW"/>
</dbReference>
<keyword evidence="4 10" id="KW-0347">Helicase</keyword>
<feature type="domain" description="Helicase C-terminal" evidence="9">
    <location>
        <begin position="476"/>
        <end position="621"/>
    </location>
</feature>
<dbReference type="PANTHER" id="PTHR47964:SF1">
    <property type="entry name" value="ATP-DEPENDENT DNA HELICASE HOMOLOG RECG, CHLOROPLASTIC"/>
    <property type="match status" value="1"/>
</dbReference>
<dbReference type="EMBL" id="JANWOI010000002">
    <property type="protein sequence ID" value="MDA5193639.1"/>
    <property type="molecule type" value="Genomic_DNA"/>
</dbReference>
<dbReference type="NCBIfam" id="NF008165">
    <property type="entry name" value="PRK10917.1-3"/>
    <property type="match status" value="1"/>
</dbReference>
<dbReference type="CDD" id="cd04488">
    <property type="entry name" value="RecG_wedge_OBF"/>
    <property type="match status" value="1"/>
</dbReference>
<dbReference type="NCBIfam" id="NF008164">
    <property type="entry name" value="PRK10917.1-2"/>
    <property type="match status" value="1"/>
</dbReference>
<organism evidence="10 11">
    <name type="scientific">Govanella unica</name>
    <dbReference type="NCBI Taxonomy" id="2975056"/>
    <lineage>
        <taxon>Bacteria</taxon>
        <taxon>Pseudomonadati</taxon>
        <taxon>Pseudomonadota</taxon>
        <taxon>Alphaproteobacteria</taxon>
        <taxon>Emcibacterales</taxon>
        <taxon>Govanellaceae</taxon>
        <taxon>Govanella</taxon>
    </lineage>
</organism>
<dbReference type="NCBIfam" id="NF008168">
    <property type="entry name" value="PRK10917.2-2"/>
    <property type="match status" value="1"/>
</dbReference>
<keyword evidence="1" id="KW-0547">Nucleotide-binding</keyword>
<keyword evidence="5" id="KW-0067">ATP-binding</keyword>
<keyword evidence="7" id="KW-0234">DNA repair</keyword>
<keyword evidence="6" id="KW-0238">DNA-binding</keyword>
<dbReference type="GO" id="GO:0005524">
    <property type="term" value="F:ATP binding"/>
    <property type="evidence" value="ECO:0007669"/>
    <property type="project" value="UniProtKB-KW"/>
</dbReference>
<gene>
    <name evidence="10" type="primary">recG</name>
    <name evidence="10" type="ORF">NYP16_06680</name>
</gene>
<evidence type="ECO:0000313" key="10">
    <source>
        <dbReference type="EMBL" id="MDA5193639.1"/>
    </source>
</evidence>
<dbReference type="Gene3D" id="3.40.50.300">
    <property type="entry name" value="P-loop containing nucleotide triphosphate hydrolases"/>
    <property type="match status" value="2"/>
</dbReference>